<comment type="caution">
    <text evidence="1">The sequence shown here is derived from an EMBL/GenBank/DDBJ whole genome shotgun (WGS) entry which is preliminary data.</text>
</comment>
<sequence length="250" mass="27113">MCRASCCHSAVWTADSDKSTKWRKKTFITFLGMYKATYIEAENRLQNTASVNTGCSDTSELTPDPCWTTRTLGHNPERALQVIQRMDIVVQRTHGRRHELHVQRLLRGVEVLPHASSSIESPVSATIDTVGMFMGSDNAGSDRGGDAGDGTRRAPALCTRSAVSYWLQPTASVDIHGGVVRKEGHGGWKGGVAGGDWGREPGCTTKHCLGFGLSSLLSFDMPSAEGIRRRCSTQKGSGAEAESIKWSPIY</sequence>
<gene>
    <name evidence="1" type="ORF">DFH08DRAFT_809167</name>
</gene>
<name>A0AAD7ERF6_9AGAR</name>
<dbReference type="AlphaFoldDB" id="A0AAD7ERF6"/>
<evidence type="ECO:0000313" key="1">
    <source>
        <dbReference type="EMBL" id="KAJ7347408.1"/>
    </source>
</evidence>
<keyword evidence="2" id="KW-1185">Reference proteome</keyword>
<proteinExistence type="predicted"/>
<protein>
    <submittedName>
        <fullName evidence="1">Uncharacterized protein</fullName>
    </submittedName>
</protein>
<dbReference type="EMBL" id="JARIHO010000019">
    <property type="protein sequence ID" value="KAJ7347408.1"/>
    <property type="molecule type" value="Genomic_DNA"/>
</dbReference>
<evidence type="ECO:0000313" key="2">
    <source>
        <dbReference type="Proteomes" id="UP001218218"/>
    </source>
</evidence>
<accession>A0AAD7ERF6</accession>
<dbReference type="Proteomes" id="UP001218218">
    <property type="component" value="Unassembled WGS sequence"/>
</dbReference>
<organism evidence="1 2">
    <name type="scientific">Mycena albidolilacea</name>
    <dbReference type="NCBI Taxonomy" id="1033008"/>
    <lineage>
        <taxon>Eukaryota</taxon>
        <taxon>Fungi</taxon>
        <taxon>Dikarya</taxon>
        <taxon>Basidiomycota</taxon>
        <taxon>Agaricomycotina</taxon>
        <taxon>Agaricomycetes</taxon>
        <taxon>Agaricomycetidae</taxon>
        <taxon>Agaricales</taxon>
        <taxon>Marasmiineae</taxon>
        <taxon>Mycenaceae</taxon>
        <taxon>Mycena</taxon>
    </lineage>
</organism>
<reference evidence="1" key="1">
    <citation type="submission" date="2023-03" db="EMBL/GenBank/DDBJ databases">
        <title>Massive genome expansion in bonnet fungi (Mycena s.s.) driven by repeated elements and novel gene families across ecological guilds.</title>
        <authorList>
            <consortium name="Lawrence Berkeley National Laboratory"/>
            <person name="Harder C.B."/>
            <person name="Miyauchi S."/>
            <person name="Viragh M."/>
            <person name="Kuo A."/>
            <person name="Thoen E."/>
            <person name="Andreopoulos B."/>
            <person name="Lu D."/>
            <person name="Skrede I."/>
            <person name="Drula E."/>
            <person name="Henrissat B."/>
            <person name="Morin E."/>
            <person name="Kohler A."/>
            <person name="Barry K."/>
            <person name="LaButti K."/>
            <person name="Morin E."/>
            <person name="Salamov A."/>
            <person name="Lipzen A."/>
            <person name="Mereny Z."/>
            <person name="Hegedus B."/>
            <person name="Baldrian P."/>
            <person name="Stursova M."/>
            <person name="Weitz H."/>
            <person name="Taylor A."/>
            <person name="Grigoriev I.V."/>
            <person name="Nagy L.G."/>
            <person name="Martin F."/>
            <person name="Kauserud H."/>
        </authorList>
    </citation>
    <scope>NUCLEOTIDE SEQUENCE</scope>
    <source>
        <strain evidence="1">CBHHK002</strain>
    </source>
</reference>